<keyword evidence="1" id="KW-0732">Signal</keyword>
<evidence type="ECO:0000313" key="2">
    <source>
        <dbReference type="EMBL" id="SKA39159.1"/>
    </source>
</evidence>
<dbReference type="STRING" id="225324.SAMN02745126_06149"/>
<accession>A0A1T4TG19</accession>
<sequence>MRTTIQALLSAGATAVLLVAAPAFAQGMPSGSYSSWSEAQKQQAATFLGEHCQQAAQCGGYIATAQAGTTRASYEAASCIAACFVSNLPTDYPDLEEIRQVALTNAEQAKKLGSSYQPRFEPAGKPDAAPK</sequence>
<reference evidence="3" key="1">
    <citation type="submission" date="2017-02" db="EMBL/GenBank/DDBJ databases">
        <authorList>
            <person name="Varghese N."/>
            <person name="Submissions S."/>
        </authorList>
    </citation>
    <scope>NUCLEOTIDE SEQUENCE [LARGE SCALE GENOMIC DNA]</scope>
    <source>
        <strain evidence="3">ATCC 27094</strain>
    </source>
</reference>
<dbReference type="RefSeq" id="WP_085937884.1">
    <property type="nucleotide sequence ID" value="NZ_FUWJ01000017.1"/>
</dbReference>
<proteinExistence type="predicted"/>
<evidence type="ECO:0000313" key="3">
    <source>
        <dbReference type="Proteomes" id="UP000190092"/>
    </source>
</evidence>
<keyword evidence="3" id="KW-1185">Reference proteome</keyword>
<protein>
    <submittedName>
        <fullName evidence="2">Uncharacterized protein</fullName>
    </submittedName>
</protein>
<dbReference type="Proteomes" id="UP000190092">
    <property type="component" value="Unassembled WGS sequence"/>
</dbReference>
<feature type="signal peptide" evidence="1">
    <location>
        <begin position="1"/>
        <end position="25"/>
    </location>
</feature>
<dbReference type="AlphaFoldDB" id="A0A1T4TG19"/>
<dbReference type="EMBL" id="FUWJ01000017">
    <property type="protein sequence ID" value="SKA39159.1"/>
    <property type="molecule type" value="Genomic_DNA"/>
</dbReference>
<gene>
    <name evidence="2" type="ORF">SAMN02745126_06149</name>
</gene>
<evidence type="ECO:0000256" key="1">
    <source>
        <dbReference type="SAM" id="SignalP"/>
    </source>
</evidence>
<name>A0A1T4TG19_9HYPH</name>
<organism evidence="2 3">
    <name type="scientific">Enhydrobacter aerosaccus</name>
    <dbReference type="NCBI Taxonomy" id="225324"/>
    <lineage>
        <taxon>Bacteria</taxon>
        <taxon>Pseudomonadati</taxon>
        <taxon>Pseudomonadota</taxon>
        <taxon>Alphaproteobacteria</taxon>
        <taxon>Hyphomicrobiales</taxon>
        <taxon>Enhydrobacter</taxon>
    </lineage>
</organism>
<feature type="chain" id="PRO_5012775269" evidence="1">
    <location>
        <begin position="26"/>
        <end position="131"/>
    </location>
</feature>